<evidence type="ECO:0000256" key="2">
    <source>
        <dbReference type="HAMAP-Rule" id="MF_00984"/>
    </source>
</evidence>
<dbReference type="Proteomes" id="UP000269974">
    <property type="component" value="Unassembled WGS sequence"/>
</dbReference>
<feature type="compositionally biased region" description="Gly residues" evidence="4">
    <location>
        <begin position="121"/>
        <end position="166"/>
    </location>
</feature>
<dbReference type="PANTHER" id="PTHR10302:SF27">
    <property type="entry name" value="SINGLE-STRANDED DNA-BINDING PROTEIN"/>
    <property type="match status" value="1"/>
</dbReference>
<dbReference type="GO" id="GO:0003697">
    <property type="term" value="F:single-stranded DNA binding"/>
    <property type="evidence" value="ECO:0007669"/>
    <property type="project" value="UniProtKB-UniRule"/>
</dbReference>
<reference evidence="8" key="1">
    <citation type="submission" date="2016-10" db="EMBL/GenBank/DDBJ databases">
        <authorList>
            <person name="Varghese N."/>
        </authorList>
    </citation>
    <scope>NUCLEOTIDE SEQUENCE [LARGE SCALE GENOMIC DNA]</scope>
    <source>
        <strain evidence="8">DSM 20639</strain>
    </source>
</reference>
<dbReference type="HAMAP" id="MF_00984">
    <property type="entry name" value="SSB"/>
    <property type="match status" value="1"/>
</dbReference>
<evidence type="ECO:0000313" key="8">
    <source>
        <dbReference type="Proteomes" id="UP000182744"/>
    </source>
</evidence>
<proteinExistence type="inferred from homology"/>
<dbReference type="Gene3D" id="2.40.50.140">
    <property type="entry name" value="Nucleic acid-binding proteins"/>
    <property type="match status" value="1"/>
</dbReference>
<evidence type="ECO:0000256" key="1">
    <source>
        <dbReference type="ARBA" id="ARBA00023125"/>
    </source>
</evidence>
<keyword evidence="8" id="KW-1185">Reference proteome</keyword>
<dbReference type="InterPro" id="IPR000424">
    <property type="entry name" value="Primosome_PriB/ssb"/>
</dbReference>
<evidence type="ECO:0000313" key="7">
    <source>
        <dbReference type="EMBL" id="VDG75333.1"/>
    </source>
</evidence>
<reference evidence="6" key="2">
    <citation type="submission" date="2016-10" db="EMBL/GenBank/DDBJ databases">
        <authorList>
            <person name="Varghese N."/>
            <person name="Submissions S."/>
        </authorList>
    </citation>
    <scope>NUCLEOTIDE SEQUENCE</scope>
    <source>
        <strain evidence="6">DSM 20639</strain>
    </source>
</reference>
<dbReference type="PROSITE" id="PS50935">
    <property type="entry name" value="SSB"/>
    <property type="match status" value="1"/>
</dbReference>
<dbReference type="AlphaFoldDB" id="A0A0K9ESH9"/>
<accession>A0A0K9ESH9</accession>
<dbReference type="EMBL" id="UYIO01000001">
    <property type="protein sequence ID" value="VDG75333.1"/>
    <property type="molecule type" value="Genomic_DNA"/>
</dbReference>
<dbReference type="Pfam" id="PF00436">
    <property type="entry name" value="SSB"/>
    <property type="match status" value="1"/>
</dbReference>
<dbReference type="EMBL" id="FNAU01000002">
    <property type="protein sequence ID" value="SDE09308.1"/>
    <property type="molecule type" value="Genomic_DNA"/>
</dbReference>
<feature type="region of interest" description="Disordered" evidence="4">
    <location>
        <begin position="115"/>
        <end position="201"/>
    </location>
</feature>
<reference evidence="7 9" key="3">
    <citation type="submission" date="2018-11" db="EMBL/GenBank/DDBJ databases">
        <authorList>
            <consortium name="Pathogen Informatics"/>
        </authorList>
    </citation>
    <scope>NUCLEOTIDE SEQUENCE [LARGE SCALE GENOMIC DNA]</scope>
    <source>
        <strain evidence="7 9">NCTC10327</strain>
    </source>
</reference>
<dbReference type="GO" id="GO:0009295">
    <property type="term" value="C:nucleoid"/>
    <property type="evidence" value="ECO:0007669"/>
    <property type="project" value="TreeGrafter"/>
</dbReference>
<dbReference type="OrthoDB" id="9809878at2"/>
<evidence type="ECO:0000313" key="9">
    <source>
        <dbReference type="Proteomes" id="UP000269974"/>
    </source>
</evidence>
<dbReference type="NCBIfam" id="TIGR00621">
    <property type="entry name" value="ssb"/>
    <property type="match status" value="1"/>
</dbReference>
<evidence type="ECO:0000256" key="4">
    <source>
        <dbReference type="SAM" id="MobiDB-lite"/>
    </source>
</evidence>
<dbReference type="STRING" id="1657.ACU20_04560"/>
<dbReference type="InterPro" id="IPR011344">
    <property type="entry name" value="ssDNA-bd"/>
</dbReference>
<gene>
    <name evidence="7" type="primary">ssb_1</name>
    <name evidence="7" type="ORF">NCTC10327_00060</name>
    <name evidence="5" type="ORF">R6G71_01405</name>
    <name evidence="6" type="ORF">SAMN05421878_10254</name>
</gene>
<dbReference type="RefSeq" id="WP_049620225.1">
    <property type="nucleotide sequence ID" value="NZ_FNAU01000002.1"/>
</dbReference>
<name>A0A0K9ESH9_9ACTO</name>
<evidence type="ECO:0000313" key="5">
    <source>
        <dbReference type="EMBL" id="MDY5152711.1"/>
    </source>
</evidence>
<dbReference type="SUPFAM" id="SSF50249">
    <property type="entry name" value="Nucleic acid-binding proteins"/>
    <property type="match status" value="1"/>
</dbReference>
<dbReference type="Proteomes" id="UP000182744">
    <property type="component" value="Unassembled WGS sequence"/>
</dbReference>
<evidence type="ECO:0000313" key="6">
    <source>
        <dbReference type="EMBL" id="SDE09308.1"/>
    </source>
</evidence>
<dbReference type="NCBIfam" id="NF005851">
    <property type="entry name" value="PRK07772.1"/>
    <property type="match status" value="1"/>
</dbReference>
<protein>
    <recommendedName>
        <fullName evidence="2 3">Single-stranded DNA-binding protein</fullName>
        <shortName evidence="2">SSB</shortName>
    </recommendedName>
</protein>
<dbReference type="GO" id="GO:0006260">
    <property type="term" value="P:DNA replication"/>
    <property type="evidence" value="ECO:0007669"/>
    <property type="project" value="InterPro"/>
</dbReference>
<dbReference type="Proteomes" id="UP001273799">
    <property type="component" value="Unassembled WGS sequence"/>
</dbReference>
<dbReference type="PATRIC" id="fig|1657.3.peg.1734"/>
<comment type="subunit">
    <text evidence="2">Homotetramer.</text>
</comment>
<dbReference type="PANTHER" id="PTHR10302">
    <property type="entry name" value="SINGLE-STRANDED DNA-BINDING PROTEIN"/>
    <property type="match status" value="1"/>
</dbReference>
<dbReference type="CDD" id="cd04496">
    <property type="entry name" value="SSB_OBF"/>
    <property type="match status" value="1"/>
</dbReference>
<sequence>MANEPILTLVGNLTADPELRFTGAGVPVASFTVASTPRKRNQQTNEWEDGEPMFVRCSAWRDMAENCAESLSKGMRVLVTGRLTVSRYTSNTGEQRESLEMQVDEIGPSLRWAKAQVQRTTGGGSGGFGGGYSGQNFGGSQQGGQGGQGGGQARGGFGQQGYGQQGGQNQATYNAPQGGSPADPWGQPPQGGSAFDDMPPF</sequence>
<dbReference type="InterPro" id="IPR012340">
    <property type="entry name" value="NA-bd_OB-fold"/>
</dbReference>
<dbReference type="EMBL" id="JAWNFU010000001">
    <property type="protein sequence ID" value="MDY5152711.1"/>
    <property type="molecule type" value="Genomic_DNA"/>
</dbReference>
<keyword evidence="1 2" id="KW-0238">DNA-binding</keyword>
<evidence type="ECO:0000256" key="3">
    <source>
        <dbReference type="RuleBase" id="RU000524"/>
    </source>
</evidence>
<organism evidence="7 9">
    <name type="scientific">Actinobaculum suis</name>
    <dbReference type="NCBI Taxonomy" id="1657"/>
    <lineage>
        <taxon>Bacteria</taxon>
        <taxon>Bacillati</taxon>
        <taxon>Actinomycetota</taxon>
        <taxon>Actinomycetes</taxon>
        <taxon>Actinomycetales</taxon>
        <taxon>Actinomycetaceae</taxon>
        <taxon>Actinobaculum</taxon>
    </lineage>
</organism>
<comment type="caution">
    <text evidence="2">Lacks conserved residue(s) required for the propagation of feature annotation.</text>
</comment>
<reference evidence="5" key="4">
    <citation type="submission" date="2023-10" db="EMBL/GenBank/DDBJ databases">
        <title>Whole Genome based description of the genera Actinobaculum and Actinotignum reveals a complex phylogenetic relationship within the species included in the genus Actinotignum.</title>
        <authorList>
            <person name="Jensen C.S."/>
            <person name="Dargis R."/>
            <person name="Kemp M."/>
            <person name="Christensen J.J."/>
        </authorList>
    </citation>
    <scope>NUCLEOTIDE SEQUENCE</scope>
    <source>
        <strain evidence="5">Actinobaculum_suis_CCUG19206T</strain>
    </source>
</reference>